<reference evidence="2" key="1">
    <citation type="journal article" date="2023" name="Front. Plant Sci.">
        <title>Chromosomal-level genome assembly of Melastoma candidum provides insights into trichome evolution.</title>
        <authorList>
            <person name="Zhong Y."/>
            <person name="Wu W."/>
            <person name="Sun C."/>
            <person name="Zou P."/>
            <person name="Liu Y."/>
            <person name="Dai S."/>
            <person name="Zhou R."/>
        </authorList>
    </citation>
    <scope>NUCLEOTIDE SEQUENCE [LARGE SCALE GENOMIC DNA]</scope>
</reference>
<proteinExistence type="predicted"/>
<evidence type="ECO:0000313" key="1">
    <source>
        <dbReference type="EMBL" id="KAI4326535.1"/>
    </source>
</evidence>
<name>A0ACB9MRJ3_9MYRT</name>
<sequence length="595" mass="68082">MKAGRRCQRNAFLCMLAVCVLAPLVFVSHHIKHVSPRDRREFLEDFSRTKFGSDAWRLKLAQEEDAGLEEPKEEVLKDNKLDSLVRNSSGEGGHTDEVKVDGDTEENVRRSGEKNGSVIEDGHSHQNKDASTSSGKEMNDRQQVQNTNARAGRSTDIKVKEMKDQIIRAKAYLHFAPPGSNSHFVKELKLRARELEKAMGDASKDVELHRSALQKSRMMEGLLSKAQRLYPDCSEMATKLRSMAYNAEEQVQAQRKQTEYLLQLAARTTPKGLHCLSMRLTSEYFTVPPEERSVPKKEAARNRDLYHFAVFSDNVLACSVVVNSTVASAKKPDNIVFHVVTDPLNFPAISMWFLQNPPGKAAVDIQSLESFEWLWKKYNTTLQKRNSHDIRFTSPLNHLRFYLPEMFPTLDRILFLDHDVVVQKDLTKLWDIDLKQKVIGAVETCQNGDHSFLPMNAFVNFSDPFISGRFGADSCTWSFGMNLIDLNEWRKKDLTAIYHQYLQPERSKALLGAGSLPLGWLTFYDQVFALDRRWHVLRLGHDVDIPLSDVERGAVLHYDGVRKPWLDIAVAKYKPYWSSHVSYEHLFLHQCNIHP</sequence>
<organism evidence="1 2">
    <name type="scientific">Melastoma candidum</name>
    <dbReference type="NCBI Taxonomy" id="119954"/>
    <lineage>
        <taxon>Eukaryota</taxon>
        <taxon>Viridiplantae</taxon>
        <taxon>Streptophyta</taxon>
        <taxon>Embryophyta</taxon>
        <taxon>Tracheophyta</taxon>
        <taxon>Spermatophyta</taxon>
        <taxon>Magnoliopsida</taxon>
        <taxon>eudicotyledons</taxon>
        <taxon>Gunneridae</taxon>
        <taxon>Pentapetalae</taxon>
        <taxon>rosids</taxon>
        <taxon>malvids</taxon>
        <taxon>Myrtales</taxon>
        <taxon>Melastomataceae</taxon>
        <taxon>Melastomatoideae</taxon>
        <taxon>Melastomateae</taxon>
        <taxon>Melastoma</taxon>
    </lineage>
</organism>
<dbReference type="Proteomes" id="UP001057402">
    <property type="component" value="Chromosome 9"/>
</dbReference>
<accession>A0ACB9MRJ3</accession>
<comment type="caution">
    <text evidence="1">The sequence shown here is derived from an EMBL/GenBank/DDBJ whole genome shotgun (WGS) entry which is preliminary data.</text>
</comment>
<protein>
    <submittedName>
        <fullName evidence="1">Uncharacterized protein</fullName>
    </submittedName>
</protein>
<dbReference type="EMBL" id="CM042888">
    <property type="protein sequence ID" value="KAI4326535.1"/>
    <property type="molecule type" value="Genomic_DNA"/>
</dbReference>
<keyword evidence="2" id="KW-1185">Reference proteome</keyword>
<gene>
    <name evidence="1" type="ORF">MLD38_031841</name>
</gene>
<evidence type="ECO:0000313" key="2">
    <source>
        <dbReference type="Proteomes" id="UP001057402"/>
    </source>
</evidence>